<dbReference type="InterPro" id="IPR016040">
    <property type="entry name" value="NAD(P)-bd_dom"/>
</dbReference>
<dbReference type="AlphaFoldDB" id="A0A4R5BVS7"/>
<proteinExistence type="predicted"/>
<dbReference type="Gene3D" id="3.40.50.720">
    <property type="entry name" value="NAD(P)-binding Rossmann-like Domain"/>
    <property type="match status" value="1"/>
</dbReference>
<reference evidence="2 3" key="1">
    <citation type="submission" date="2019-03" db="EMBL/GenBank/DDBJ databases">
        <title>Draft genome sequences of novel Actinobacteria.</title>
        <authorList>
            <person name="Sahin N."/>
            <person name="Ay H."/>
            <person name="Saygin H."/>
        </authorList>
    </citation>
    <scope>NUCLEOTIDE SEQUENCE [LARGE SCALE GENOMIC DNA]</scope>
    <source>
        <strain evidence="2 3">5K548</strain>
    </source>
</reference>
<dbReference type="SUPFAM" id="SSF51735">
    <property type="entry name" value="NAD(P)-binding Rossmann-fold domains"/>
    <property type="match status" value="1"/>
</dbReference>
<dbReference type="Pfam" id="PF13460">
    <property type="entry name" value="NAD_binding_10"/>
    <property type="match status" value="1"/>
</dbReference>
<gene>
    <name evidence="2" type="ORF">E1202_06435</name>
</gene>
<accession>A0A4R5BVS7</accession>
<dbReference type="PANTHER" id="PTHR43162">
    <property type="match status" value="1"/>
</dbReference>
<evidence type="ECO:0000313" key="2">
    <source>
        <dbReference type="EMBL" id="TDD91258.1"/>
    </source>
</evidence>
<comment type="caution">
    <text evidence="2">The sequence shown here is derived from an EMBL/GenBank/DDBJ whole genome shotgun (WGS) entry which is preliminary data.</text>
</comment>
<name>A0A4R5BVS7_9PSEU</name>
<evidence type="ECO:0000259" key="1">
    <source>
        <dbReference type="Pfam" id="PF13460"/>
    </source>
</evidence>
<dbReference type="InterPro" id="IPR051604">
    <property type="entry name" value="Ergot_Alk_Oxidoreductase"/>
</dbReference>
<evidence type="ECO:0000313" key="3">
    <source>
        <dbReference type="Proteomes" id="UP000294723"/>
    </source>
</evidence>
<sequence>MTVLVTGGTGKTGSALVELLRADDVPVRVASRNPVIGDPSSIRFDWHDPATHAPALRGVDSVFLVAPVNSVDPMPLVAPFLAEAKRLGVTRVVLLGSAIVLPNAPSALEMADAVRAQPGWVVLRASAFMQNFLSPHPVGERIRRHGEIRTAAGDGRVGWIDAHDIAAAAFALLRPGAERAGQSDYLLTGPKALSYRDAAAIITARTGREVRVLEIGTDEQVAHYRASGVSEEFASSIAAVEDGIRDGRDDQVSTAVLDLTGRPPRSFEEFADVHAAAWSDA</sequence>
<dbReference type="InterPro" id="IPR036291">
    <property type="entry name" value="NAD(P)-bd_dom_sf"/>
</dbReference>
<dbReference type="Gene3D" id="3.90.25.10">
    <property type="entry name" value="UDP-galactose 4-epimerase, domain 1"/>
    <property type="match status" value="1"/>
</dbReference>
<keyword evidence="3" id="KW-1185">Reference proteome</keyword>
<feature type="domain" description="NAD(P)-binding" evidence="1">
    <location>
        <begin position="7"/>
        <end position="109"/>
    </location>
</feature>
<organism evidence="2 3">
    <name type="scientific">Saccharopolyspora karakumensis</name>
    <dbReference type="NCBI Taxonomy" id="2530386"/>
    <lineage>
        <taxon>Bacteria</taxon>
        <taxon>Bacillati</taxon>
        <taxon>Actinomycetota</taxon>
        <taxon>Actinomycetes</taxon>
        <taxon>Pseudonocardiales</taxon>
        <taxon>Pseudonocardiaceae</taxon>
        <taxon>Saccharopolyspora</taxon>
    </lineage>
</organism>
<dbReference type="PANTHER" id="PTHR43162:SF1">
    <property type="entry name" value="PRESTALK A DIFFERENTIATION PROTEIN A"/>
    <property type="match status" value="1"/>
</dbReference>
<protein>
    <submittedName>
        <fullName evidence="2">Ergot alkaloid biosynthesis protein</fullName>
    </submittedName>
</protein>
<dbReference type="Proteomes" id="UP000294723">
    <property type="component" value="Unassembled WGS sequence"/>
</dbReference>
<dbReference type="RefSeq" id="WP_132681634.1">
    <property type="nucleotide sequence ID" value="NZ_SMLA01000006.1"/>
</dbReference>
<dbReference type="EMBL" id="SMLA01000006">
    <property type="protein sequence ID" value="TDD91258.1"/>
    <property type="molecule type" value="Genomic_DNA"/>
</dbReference>